<comment type="caution">
    <text evidence="3">The sequence shown here is derived from an EMBL/GenBank/DDBJ whole genome shotgun (WGS) entry which is preliminary data.</text>
</comment>
<reference evidence="4" key="1">
    <citation type="journal article" date="2019" name="Int. J. Syst. Evol. Microbiol.">
        <title>The Global Catalogue of Microorganisms (GCM) 10K type strain sequencing project: providing services to taxonomists for standard genome sequencing and annotation.</title>
        <authorList>
            <consortium name="The Broad Institute Genomics Platform"/>
            <consortium name="The Broad Institute Genome Sequencing Center for Infectious Disease"/>
            <person name="Wu L."/>
            <person name="Ma J."/>
        </authorList>
    </citation>
    <scope>NUCLEOTIDE SEQUENCE [LARGE SCALE GENOMIC DNA]</scope>
    <source>
        <strain evidence="4">CGMCC 1.12449</strain>
    </source>
</reference>
<proteinExistence type="predicted"/>
<organism evidence="3 4">
    <name type="scientific">Sphingorhabdus buctiana</name>
    <dbReference type="NCBI Taxonomy" id="1508805"/>
    <lineage>
        <taxon>Bacteria</taxon>
        <taxon>Pseudomonadati</taxon>
        <taxon>Pseudomonadota</taxon>
        <taxon>Alphaproteobacteria</taxon>
        <taxon>Sphingomonadales</taxon>
        <taxon>Sphingomonadaceae</taxon>
        <taxon>Sphingorhabdus</taxon>
    </lineage>
</organism>
<dbReference type="SUPFAM" id="SSF50630">
    <property type="entry name" value="Acid proteases"/>
    <property type="match status" value="1"/>
</dbReference>
<evidence type="ECO:0000313" key="3">
    <source>
        <dbReference type="EMBL" id="MFD1766198.1"/>
    </source>
</evidence>
<evidence type="ECO:0000313" key="4">
    <source>
        <dbReference type="Proteomes" id="UP001597215"/>
    </source>
</evidence>
<keyword evidence="1" id="KW-0378">Hydrolase</keyword>
<feature type="domain" description="Peptidase A2" evidence="2">
    <location>
        <begin position="76"/>
        <end position="155"/>
    </location>
</feature>
<dbReference type="EMBL" id="JBHUEL010000003">
    <property type="protein sequence ID" value="MFD1766198.1"/>
    <property type="molecule type" value="Genomic_DNA"/>
</dbReference>
<dbReference type="InterPro" id="IPR021109">
    <property type="entry name" value="Peptidase_aspartic_dom_sf"/>
</dbReference>
<protein>
    <submittedName>
        <fullName evidence="3">TIGR02281 family clan AA aspartic protease</fullName>
    </submittedName>
</protein>
<dbReference type="Gene3D" id="2.40.70.10">
    <property type="entry name" value="Acid Proteases"/>
    <property type="match status" value="1"/>
</dbReference>
<dbReference type="Proteomes" id="UP001597215">
    <property type="component" value="Unassembled WGS sequence"/>
</dbReference>
<keyword evidence="3" id="KW-0645">Protease</keyword>
<keyword evidence="4" id="KW-1185">Reference proteome</keyword>
<dbReference type="GO" id="GO:0006508">
    <property type="term" value="P:proteolysis"/>
    <property type="evidence" value="ECO:0007669"/>
    <property type="project" value="UniProtKB-KW"/>
</dbReference>
<dbReference type="InterPro" id="IPR011969">
    <property type="entry name" value="Clan_AA_Asp_peptidase_C"/>
</dbReference>
<dbReference type="InterPro" id="IPR034122">
    <property type="entry name" value="Retropepsin-like_bacterial"/>
</dbReference>
<dbReference type="PROSITE" id="PS50175">
    <property type="entry name" value="ASP_PROT_RETROV"/>
    <property type="match status" value="1"/>
</dbReference>
<dbReference type="CDD" id="cd05483">
    <property type="entry name" value="retropepsin_like_bacteria"/>
    <property type="match status" value="1"/>
</dbReference>
<dbReference type="InterPro" id="IPR001995">
    <property type="entry name" value="Peptidase_A2_cat"/>
</dbReference>
<dbReference type="Pfam" id="PF13975">
    <property type="entry name" value="gag-asp_proteas"/>
    <property type="match status" value="1"/>
</dbReference>
<evidence type="ECO:0000259" key="2">
    <source>
        <dbReference type="PROSITE" id="PS50175"/>
    </source>
</evidence>
<dbReference type="InterPro" id="IPR001969">
    <property type="entry name" value="Aspartic_peptidase_AS"/>
</dbReference>
<accession>A0ABW4MCP4</accession>
<name>A0ABW4MCP4_9SPHN</name>
<evidence type="ECO:0000256" key="1">
    <source>
        <dbReference type="ARBA" id="ARBA00022801"/>
    </source>
</evidence>
<gene>
    <name evidence="3" type="ORF">ACFSAG_04995</name>
</gene>
<dbReference type="GO" id="GO:0008233">
    <property type="term" value="F:peptidase activity"/>
    <property type="evidence" value="ECO:0007669"/>
    <property type="project" value="UniProtKB-KW"/>
</dbReference>
<sequence>MYWKLLAPIFALALAIGWFFPRDLAPHEATGETNHFVITKTDKADNVGSGVYDAVELERQPDGHFYAEAEVDGTGIRFLVDTGASMIALNGEDAEALGLSWSEDELQHVGRGVNGDVFGKPVKLASVTVGDLQADDVEAVIIPKGLDVSLLGQSFLARVDNVAIEGDRMTLN</sequence>
<dbReference type="RefSeq" id="WP_381511982.1">
    <property type="nucleotide sequence ID" value="NZ_JBHUEL010000003.1"/>
</dbReference>
<dbReference type="NCBIfam" id="TIGR02281">
    <property type="entry name" value="clan_AA_DTGA"/>
    <property type="match status" value="1"/>
</dbReference>
<dbReference type="PROSITE" id="PS00141">
    <property type="entry name" value="ASP_PROTEASE"/>
    <property type="match status" value="1"/>
</dbReference>